<gene>
    <name evidence="2" type="ORF">ZBT109_0690</name>
</gene>
<feature type="signal peptide" evidence="1">
    <location>
        <begin position="1"/>
        <end position="20"/>
    </location>
</feature>
<evidence type="ECO:0000313" key="3">
    <source>
        <dbReference type="Proteomes" id="UP000267342"/>
    </source>
</evidence>
<evidence type="ECO:0000256" key="1">
    <source>
        <dbReference type="SAM" id="SignalP"/>
    </source>
</evidence>
<dbReference type="Proteomes" id="UP000267342">
    <property type="component" value="Chromosome"/>
</dbReference>
<sequence length="170" mass="18716">MKLKLATLAVLASLSVHANAEWMVSLDPSAFSDKEEGFITSDDDSDQSIIFDCEDDTLSVSLIEEYEERADEELNSDLSSAMRLKVGQETLDFGPTEIVRRNSHYVGVESQREKDAVRALYMVRNAKGPITMGVKLDGEPLSMTVSSAGARNAADRIAKACHIDLTNKTW</sequence>
<keyword evidence="1" id="KW-0732">Signal</keyword>
<accession>A0A348HCW4</accession>
<dbReference type="AlphaFoldDB" id="A0A348HCW4"/>
<dbReference type="KEGG" id="zpl:ZBT109_0690"/>
<reference evidence="2 3" key="1">
    <citation type="submission" date="2018-09" db="EMBL/GenBank/DDBJ databases">
        <title>Zymobacter palmae IAM14233 (=T109) whole genome analysis.</title>
        <authorList>
            <person name="Yanase H."/>
        </authorList>
    </citation>
    <scope>NUCLEOTIDE SEQUENCE [LARGE SCALE GENOMIC DNA]</scope>
    <source>
        <strain evidence="2 3">IAM14233</strain>
    </source>
</reference>
<dbReference type="EMBL" id="AP018933">
    <property type="protein sequence ID" value="BBG29466.1"/>
    <property type="molecule type" value="Genomic_DNA"/>
</dbReference>
<proteinExistence type="predicted"/>
<evidence type="ECO:0000313" key="2">
    <source>
        <dbReference type="EMBL" id="BBG29466.1"/>
    </source>
</evidence>
<dbReference type="RefSeq" id="WP_027705116.1">
    <property type="nucleotide sequence ID" value="NZ_AP018933.1"/>
</dbReference>
<name>A0A348HCW4_9GAMM</name>
<organism evidence="2 3">
    <name type="scientific">Zymobacter palmae</name>
    <dbReference type="NCBI Taxonomy" id="33074"/>
    <lineage>
        <taxon>Bacteria</taxon>
        <taxon>Pseudomonadati</taxon>
        <taxon>Pseudomonadota</taxon>
        <taxon>Gammaproteobacteria</taxon>
        <taxon>Oceanospirillales</taxon>
        <taxon>Halomonadaceae</taxon>
        <taxon>Zymobacter group</taxon>
        <taxon>Zymobacter</taxon>
    </lineage>
</organism>
<keyword evidence="3" id="KW-1185">Reference proteome</keyword>
<feature type="chain" id="PRO_5016898867" evidence="1">
    <location>
        <begin position="21"/>
        <end position="170"/>
    </location>
</feature>
<protein>
    <submittedName>
        <fullName evidence="2">Archaeal/vacuolar-typeH+-ATPase subunit H</fullName>
    </submittedName>
</protein>